<evidence type="ECO:0000256" key="10">
    <source>
        <dbReference type="RuleBase" id="RU367050"/>
    </source>
</evidence>
<keyword evidence="6 9" id="KW-0812">Transmembrane</keyword>
<dbReference type="Pfam" id="PF00528">
    <property type="entry name" value="BPD_transp_1"/>
    <property type="match status" value="1"/>
</dbReference>
<dbReference type="PROSITE" id="PS50928">
    <property type="entry name" value="ABC_TM1"/>
    <property type="match status" value="1"/>
</dbReference>
<keyword evidence="14" id="KW-1185">Reference proteome</keyword>
<protein>
    <recommendedName>
        <fullName evidence="10">Maltose/maltodextrin transport system permease protein</fullName>
    </recommendedName>
</protein>
<keyword evidence="5 10" id="KW-0762">Sugar transport</keyword>
<evidence type="ECO:0000256" key="2">
    <source>
        <dbReference type="ARBA" id="ARBA00009047"/>
    </source>
</evidence>
<dbReference type="Proteomes" id="UP001321766">
    <property type="component" value="Chromosome"/>
</dbReference>
<reference evidence="13 14" key="1">
    <citation type="journal article" date="2023" name="Microbiol. Spectr.">
        <title>Symbiosis of Carpenter Bees with Uncharacterized Lactic Acid Bacteria Showing NAD Auxotrophy.</title>
        <authorList>
            <person name="Kawasaki S."/>
            <person name="Ozawa K."/>
            <person name="Mori T."/>
            <person name="Yamamoto A."/>
            <person name="Ito M."/>
            <person name="Ohkuma M."/>
            <person name="Sakamoto M."/>
            <person name="Matsutani M."/>
        </authorList>
    </citation>
    <scope>NUCLEOTIDE SEQUENCE [LARGE SCALE GENOMIC DNA]</scope>
    <source>
        <strain evidence="13 14">Kim37-2</strain>
    </source>
</reference>
<keyword evidence="8 9" id="KW-0472">Membrane</keyword>
<evidence type="ECO:0000313" key="14">
    <source>
        <dbReference type="Proteomes" id="UP001321766"/>
    </source>
</evidence>
<feature type="domain" description="ABC transmembrane type-1" evidence="12">
    <location>
        <begin position="235"/>
        <end position="455"/>
    </location>
</feature>
<dbReference type="InterPro" id="IPR000515">
    <property type="entry name" value="MetI-like"/>
</dbReference>
<evidence type="ECO:0000256" key="3">
    <source>
        <dbReference type="ARBA" id="ARBA00022448"/>
    </source>
</evidence>
<dbReference type="SUPFAM" id="SSF161098">
    <property type="entry name" value="MetI-like"/>
    <property type="match status" value="1"/>
</dbReference>
<comment type="subcellular location">
    <subcellularLocation>
        <location evidence="1 9">Cell membrane</location>
        <topology evidence="1 9">Multi-pass membrane protein</topology>
    </subcellularLocation>
</comment>
<feature type="transmembrane region" description="Helical" evidence="9">
    <location>
        <begin position="376"/>
        <end position="393"/>
    </location>
</feature>
<dbReference type="PANTHER" id="PTHR47314:SF1">
    <property type="entry name" value="MALTOSE_MALTODEXTRIN TRANSPORT SYSTEM PERMEASE PROTEIN MALF"/>
    <property type="match status" value="1"/>
</dbReference>
<evidence type="ECO:0000256" key="9">
    <source>
        <dbReference type="RuleBase" id="RU363032"/>
    </source>
</evidence>
<feature type="transmembrane region" description="Helical" evidence="9">
    <location>
        <begin position="434"/>
        <end position="456"/>
    </location>
</feature>
<comment type="caution">
    <text evidence="10">Lacks conserved residue(s) required for the propagation of feature annotation.</text>
</comment>
<dbReference type="PANTHER" id="PTHR47314">
    <property type="entry name" value="MALTOSE/MALTODEXTRIN TRANSPORT SYSTEM PERMEASE PROTEIN MALF"/>
    <property type="match status" value="1"/>
</dbReference>
<feature type="transmembrane region" description="Helical" evidence="9">
    <location>
        <begin position="59"/>
        <end position="78"/>
    </location>
</feature>
<dbReference type="Gene3D" id="1.10.3720.10">
    <property type="entry name" value="MetI-like"/>
    <property type="match status" value="1"/>
</dbReference>
<evidence type="ECO:0000313" key="13">
    <source>
        <dbReference type="EMBL" id="BDR52764.1"/>
    </source>
</evidence>
<comment type="similarity">
    <text evidence="2 10">Belongs to the binding-protein-dependent transport system permease family. MalFG subfamily.</text>
</comment>
<keyword evidence="7 9" id="KW-1133">Transmembrane helix</keyword>
<evidence type="ECO:0000256" key="1">
    <source>
        <dbReference type="ARBA" id="ARBA00004651"/>
    </source>
</evidence>
<evidence type="ECO:0000256" key="8">
    <source>
        <dbReference type="ARBA" id="ARBA00023136"/>
    </source>
</evidence>
<evidence type="ECO:0000256" key="11">
    <source>
        <dbReference type="SAM" id="MobiDB-lite"/>
    </source>
</evidence>
<dbReference type="EMBL" id="AP026798">
    <property type="protein sequence ID" value="BDR52764.1"/>
    <property type="molecule type" value="Genomic_DNA"/>
</dbReference>
<accession>A0ABM8B7H8</accession>
<dbReference type="InterPro" id="IPR035906">
    <property type="entry name" value="MetI-like_sf"/>
</dbReference>
<evidence type="ECO:0000256" key="4">
    <source>
        <dbReference type="ARBA" id="ARBA00022475"/>
    </source>
</evidence>
<feature type="transmembrane region" description="Helical" evidence="9">
    <location>
        <begin position="115"/>
        <end position="135"/>
    </location>
</feature>
<gene>
    <name evidence="13" type="ORF">KIM372_06710</name>
</gene>
<keyword evidence="4 10" id="KW-1003">Cell membrane</keyword>
<keyword evidence="3 9" id="KW-0813">Transport</keyword>
<proteinExistence type="inferred from homology"/>
<name>A0ABM8B7H8_9BIFI</name>
<feature type="transmembrane region" description="Helical" evidence="9">
    <location>
        <begin position="170"/>
        <end position="196"/>
    </location>
</feature>
<sequence>MADAAVTSAPSTGKRRRKVDPDGLLPSPYSAGNALKRGDLVTRLSFLVFGLGNLVRRQVVKGLIFLACEVGIIAYLATTGQQYLSKLPSLGTSAQTKVKVDGFWVYQKGDNSVQILLYGVMALFVVVFLIILAILSGRSAYKAQMVMSQGKKPASFMQDLRSLGNENAAVGLMFLPTAGIVVFTVLPLVFMISMAFTSYDKDHIVLFKWVGLQNFGKIFSSTSGDINGGLFLSVLTWSLVWAFFATFLNFFLGMFMAMIINRKTTRFKGFWRTCFSMSVAVPQFVSLLVMNTMLQHDGAINRLLVNSGLVSGPLPFLTDATWARVTVIVINLWVGIPFTIMQVTGILQNVPADLYEAAILDGANWWQRYMNVTMPYIMFILTPYLITTFTGNINNFNVIYLLSGGGPTPVGSSAGKTDLLITWLYKLTVDKSQYNIGAVVGIMTFIVLAIISLITYRSSGSYKNEEAFND</sequence>
<organism evidence="13 14">
    <name type="scientific">Bombiscardovia nodaiensis</name>
    <dbReference type="NCBI Taxonomy" id="2932181"/>
    <lineage>
        <taxon>Bacteria</taxon>
        <taxon>Bacillati</taxon>
        <taxon>Actinomycetota</taxon>
        <taxon>Actinomycetes</taxon>
        <taxon>Bifidobacteriales</taxon>
        <taxon>Bifidobacteriaceae</taxon>
        <taxon>Bombiscardovia</taxon>
    </lineage>
</organism>
<evidence type="ECO:0000259" key="12">
    <source>
        <dbReference type="PROSITE" id="PS50928"/>
    </source>
</evidence>
<evidence type="ECO:0000256" key="7">
    <source>
        <dbReference type="ARBA" id="ARBA00022989"/>
    </source>
</evidence>
<dbReference type="CDD" id="cd06261">
    <property type="entry name" value="TM_PBP2"/>
    <property type="match status" value="1"/>
</dbReference>
<feature type="region of interest" description="Disordered" evidence="11">
    <location>
        <begin position="1"/>
        <end position="25"/>
    </location>
</feature>
<feature type="transmembrane region" description="Helical" evidence="9">
    <location>
        <begin position="239"/>
        <end position="261"/>
    </location>
</feature>
<evidence type="ECO:0000256" key="6">
    <source>
        <dbReference type="ARBA" id="ARBA00022692"/>
    </source>
</evidence>
<comment type="function">
    <text evidence="10">Part of the ABC transporter complex MalEFGK involved in maltose/maltodextrin import. Probably responsible for the translocation of the substrate across the membrane.</text>
</comment>
<evidence type="ECO:0000256" key="5">
    <source>
        <dbReference type="ARBA" id="ARBA00022597"/>
    </source>
</evidence>